<dbReference type="GO" id="GO:0043565">
    <property type="term" value="F:sequence-specific DNA binding"/>
    <property type="evidence" value="ECO:0007669"/>
    <property type="project" value="InterPro"/>
</dbReference>
<evidence type="ECO:0000313" key="5">
    <source>
        <dbReference type="EMBL" id="NOU93228.1"/>
    </source>
</evidence>
<dbReference type="PANTHER" id="PTHR43280">
    <property type="entry name" value="ARAC-FAMILY TRANSCRIPTIONAL REGULATOR"/>
    <property type="match status" value="1"/>
</dbReference>
<dbReference type="GO" id="GO:0003700">
    <property type="term" value="F:DNA-binding transcription factor activity"/>
    <property type="evidence" value="ECO:0007669"/>
    <property type="project" value="InterPro"/>
</dbReference>
<keyword evidence="2" id="KW-0238">DNA-binding</keyword>
<dbReference type="InterPro" id="IPR037923">
    <property type="entry name" value="HTH-like"/>
</dbReference>
<evidence type="ECO:0000313" key="6">
    <source>
        <dbReference type="Proteomes" id="UP000641588"/>
    </source>
</evidence>
<dbReference type="SUPFAM" id="SSF46689">
    <property type="entry name" value="Homeodomain-like"/>
    <property type="match status" value="2"/>
</dbReference>
<dbReference type="AlphaFoldDB" id="A0A972GS72"/>
<dbReference type="InterPro" id="IPR018062">
    <property type="entry name" value="HTH_AraC-typ_CS"/>
</dbReference>
<gene>
    <name evidence="5" type="ORF">GC093_08340</name>
</gene>
<dbReference type="SMART" id="SM00342">
    <property type="entry name" value="HTH_ARAC"/>
    <property type="match status" value="1"/>
</dbReference>
<comment type="caution">
    <text evidence="5">The sequence shown here is derived from an EMBL/GenBank/DDBJ whole genome shotgun (WGS) entry which is preliminary data.</text>
</comment>
<dbReference type="InterPro" id="IPR018060">
    <property type="entry name" value="HTH_AraC"/>
</dbReference>
<dbReference type="SUPFAM" id="SSF51215">
    <property type="entry name" value="Regulatory protein AraC"/>
    <property type="match status" value="1"/>
</dbReference>
<evidence type="ECO:0000256" key="3">
    <source>
        <dbReference type="ARBA" id="ARBA00023163"/>
    </source>
</evidence>
<sequence length="264" mass="30425">MLEQSFQVKLIRWYNTLIKRSFMLTEDTYSNWVILTADDGSFDYRIGEDKGRAKFGELILCPPGVTLYRQAVGVLSFLFIEFNWYDNEGRVIQPGPDVPFGKISFHRIDRFSSTFACIRELSDSNIHDRFAYKQHLLMDILYMCAAEHQDKTFHITANDPIIRTAVLHIQNNAYEPLSLMQLADRASLSQSQFSRRFQAAMGVTPIAYLTALRMSKASNLLLNTELTLEAIAQQCGYQNGFYLSRVFTNTYSLSPSVFRKTYRI</sequence>
<accession>A0A972GS72</accession>
<proteinExistence type="predicted"/>
<dbReference type="Gene3D" id="1.10.10.60">
    <property type="entry name" value="Homeodomain-like"/>
    <property type="match status" value="2"/>
</dbReference>
<dbReference type="PROSITE" id="PS00041">
    <property type="entry name" value="HTH_ARAC_FAMILY_1"/>
    <property type="match status" value="1"/>
</dbReference>
<feature type="domain" description="HTH araC/xylS-type" evidence="4">
    <location>
        <begin position="163"/>
        <end position="261"/>
    </location>
</feature>
<evidence type="ECO:0000256" key="1">
    <source>
        <dbReference type="ARBA" id="ARBA00023015"/>
    </source>
</evidence>
<name>A0A972GS72_9BACL</name>
<dbReference type="PANTHER" id="PTHR43280:SF2">
    <property type="entry name" value="HTH-TYPE TRANSCRIPTIONAL REGULATOR EXSA"/>
    <property type="match status" value="1"/>
</dbReference>
<dbReference type="Proteomes" id="UP000641588">
    <property type="component" value="Unassembled WGS sequence"/>
</dbReference>
<evidence type="ECO:0000259" key="4">
    <source>
        <dbReference type="PROSITE" id="PS01124"/>
    </source>
</evidence>
<dbReference type="Pfam" id="PF12833">
    <property type="entry name" value="HTH_18"/>
    <property type="match status" value="1"/>
</dbReference>
<dbReference type="EMBL" id="WHOD01000045">
    <property type="protein sequence ID" value="NOU93228.1"/>
    <property type="molecule type" value="Genomic_DNA"/>
</dbReference>
<keyword evidence="3" id="KW-0804">Transcription</keyword>
<dbReference type="InterPro" id="IPR009057">
    <property type="entry name" value="Homeodomain-like_sf"/>
</dbReference>
<organism evidence="5 6">
    <name type="scientific">Paenibacillus foliorum</name>
    <dbReference type="NCBI Taxonomy" id="2654974"/>
    <lineage>
        <taxon>Bacteria</taxon>
        <taxon>Bacillati</taxon>
        <taxon>Bacillota</taxon>
        <taxon>Bacilli</taxon>
        <taxon>Bacillales</taxon>
        <taxon>Paenibacillaceae</taxon>
        <taxon>Paenibacillus</taxon>
    </lineage>
</organism>
<evidence type="ECO:0000256" key="2">
    <source>
        <dbReference type="ARBA" id="ARBA00023125"/>
    </source>
</evidence>
<reference evidence="5" key="1">
    <citation type="submission" date="2019-10" db="EMBL/GenBank/DDBJ databases">
        <title>Description of Paenibacillus glebae sp. nov.</title>
        <authorList>
            <person name="Carlier A."/>
            <person name="Qi S."/>
        </authorList>
    </citation>
    <scope>NUCLEOTIDE SEQUENCE</scope>
    <source>
        <strain evidence="5">LMG 31456</strain>
    </source>
</reference>
<keyword evidence="1" id="KW-0805">Transcription regulation</keyword>
<keyword evidence="6" id="KW-1185">Reference proteome</keyword>
<dbReference type="RefSeq" id="WP_171651430.1">
    <property type="nucleotide sequence ID" value="NZ_WHOD01000045.1"/>
</dbReference>
<protein>
    <submittedName>
        <fullName evidence="5">AraC family transcriptional regulator</fullName>
    </submittedName>
</protein>
<dbReference type="PROSITE" id="PS01124">
    <property type="entry name" value="HTH_ARAC_FAMILY_2"/>
    <property type="match status" value="1"/>
</dbReference>